<gene>
    <name evidence="2" type="ORF">ACFQ21_06110</name>
</gene>
<sequence>MKYSLVCLYALIVTLSLSVAPRAGAQTLTPQEIKGCYYHRFEVNIDSLVDAIELNVCLNDQNQFVVHINADKLSRSYWGAYTIDNDTILFTIDPYFQEFHLGTRYNKKVKQGSIKISVHDTPIGMYGLTLATFAQDSLHELYYVSDFESKDSVYSKIVAALPGDKIQFTDDYGSRKTYSYSVPEKANDIYVTRNVGNFFTAHLKAWRTSDGIAITEANNKNNERIDTLQYISFDANMFVARPQHYPIPEGYTYLSVSEIIDPPADNYSYDDAYYTDTTAYADYYETKDTVHYVNDYKTALKQAKDSSRYLLLYYDAKGCIDCGRHATREVLQAWNDPYTYYDFPATFNGQYIFYIAPEKDSLRFKTSGATELPAAIILTPDEKPLYIAHGKTLDLTRPGFGGYDASTFYEKLKLHETFTYLPEKIKASGYDSIYINQYLQTLPLSGQYQNQLYYNDGVVDVTAPALIPDTLAGAADIIDSLTTIVTDDNYTDYGYVYPPAVDDNFYSTFTLHADTAFAQAILDSLVSKYYINVPADSARAANIVSIVYQFDDYYCPFYSSSFLTTNDTIFNPRISFQYLIKNYNTLSRYSYLSDVLYSGYYVSLYELISKRVNRFITYIEASNGEKQKALDFQKELIKHLPQLRHLEMPLYISNLVVWYDTLQHTDLQDKFVTDYLQEIGGNASAAIAKTDAIMQQLTRENTPDAMNYDYSNNYYYYLGGNYRYNVDDQASVRYGYYKHAETLNHVAWHYYQHVTDKDKLQQAVTWSQSSLALDPENPYFLDTYAHLLYKTGKTKEAVKYQKKAVSKLNSKKLRFEIDDAQAETIRADYTKMKNKTL</sequence>
<dbReference type="Gene3D" id="1.25.40.10">
    <property type="entry name" value="Tetratricopeptide repeat domain"/>
    <property type="match status" value="1"/>
</dbReference>
<evidence type="ECO:0000256" key="1">
    <source>
        <dbReference type="SAM" id="SignalP"/>
    </source>
</evidence>
<dbReference type="SUPFAM" id="SSF48452">
    <property type="entry name" value="TPR-like"/>
    <property type="match status" value="1"/>
</dbReference>
<dbReference type="EMBL" id="JBHTKA010000001">
    <property type="protein sequence ID" value="MFD0998871.1"/>
    <property type="molecule type" value="Genomic_DNA"/>
</dbReference>
<accession>A0ABW3JZB0</accession>
<evidence type="ECO:0000313" key="2">
    <source>
        <dbReference type="EMBL" id="MFD0998871.1"/>
    </source>
</evidence>
<proteinExistence type="predicted"/>
<evidence type="ECO:0000313" key="3">
    <source>
        <dbReference type="Proteomes" id="UP001597112"/>
    </source>
</evidence>
<dbReference type="RefSeq" id="WP_377576288.1">
    <property type="nucleotide sequence ID" value="NZ_JBHTKA010000001.1"/>
</dbReference>
<reference evidence="3" key="1">
    <citation type="journal article" date="2019" name="Int. J. Syst. Evol. Microbiol.">
        <title>The Global Catalogue of Microorganisms (GCM) 10K type strain sequencing project: providing services to taxonomists for standard genome sequencing and annotation.</title>
        <authorList>
            <consortium name="The Broad Institute Genomics Platform"/>
            <consortium name="The Broad Institute Genome Sequencing Center for Infectious Disease"/>
            <person name="Wu L."/>
            <person name="Ma J."/>
        </authorList>
    </citation>
    <scope>NUCLEOTIDE SEQUENCE [LARGE SCALE GENOMIC DNA]</scope>
    <source>
        <strain evidence="3">CCUG 58938</strain>
    </source>
</reference>
<feature type="chain" id="PRO_5047030033" description="Tetratricopeptide repeat-containing protein" evidence="1">
    <location>
        <begin position="26"/>
        <end position="837"/>
    </location>
</feature>
<dbReference type="InterPro" id="IPR011990">
    <property type="entry name" value="TPR-like_helical_dom_sf"/>
</dbReference>
<keyword evidence="1" id="KW-0732">Signal</keyword>
<name>A0ABW3JZB0_9BACT</name>
<organism evidence="2 3">
    <name type="scientific">Ohtaekwangia kribbensis</name>
    <dbReference type="NCBI Taxonomy" id="688913"/>
    <lineage>
        <taxon>Bacteria</taxon>
        <taxon>Pseudomonadati</taxon>
        <taxon>Bacteroidota</taxon>
        <taxon>Cytophagia</taxon>
        <taxon>Cytophagales</taxon>
        <taxon>Fulvivirgaceae</taxon>
        <taxon>Ohtaekwangia</taxon>
    </lineage>
</organism>
<keyword evidence="3" id="KW-1185">Reference proteome</keyword>
<evidence type="ECO:0008006" key="4">
    <source>
        <dbReference type="Google" id="ProtNLM"/>
    </source>
</evidence>
<comment type="caution">
    <text evidence="2">The sequence shown here is derived from an EMBL/GenBank/DDBJ whole genome shotgun (WGS) entry which is preliminary data.</text>
</comment>
<dbReference type="Proteomes" id="UP001597112">
    <property type="component" value="Unassembled WGS sequence"/>
</dbReference>
<feature type="signal peptide" evidence="1">
    <location>
        <begin position="1"/>
        <end position="25"/>
    </location>
</feature>
<protein>
    <recommendedName>
        <fullName evidence="4">Tetratricopeptide repeat-containing protein</fullName>
    </recommendedName>
</protein>